<evidence type="ECO:0000256" key="11">
    <source>
        <dbReference type="ARBA" id="ARBA00023098"/>
    </source>
</evidence>
<dbReference type="InterPro" id="IPR036945">
    <property type="entry name" value="DAGK_sf"/>
</dbReference>
<evidence type="ECO:0000256" key="4">
    <source>
        <dbReference type="ARBA" id="ARBA00022516"/>
    </source>
</evidence>
<keyword evidence="4" id="KW-0444">Lipid biosynthesis</keyword>
<evidence type="ECO:0000256" key="7">
    <source>
        <dbReference type="ARBA" id="ARBA00022741"/>
    </source>
</evidence>
<keyword evidence="21" id="KW-1185">Reference proteome</keyword>
<organism evidence="20 21">
    <name type="scientific">Macrococcus lamae</name>
    <dbReference type="NCBI Taxonomy" id="198484"/>
    <lineage>
        <taxon>Bacteria</taxon>
        <taxon>Bacillati</taxon>
        <taxon>Bacillota</taxon>
        <taxon>Bacilli</taxon>
        <taxon>Bacillales</taxon>
        <taxon>Staphylococcaceae</taxon>
        <taxon>Macrococcus</taxon>
    </lineage>
</organism>
<feature type="binding site" evidence="16">
    <location>
        <position position="59"/>
    </location>
    <ligand>
        <name>substrate</name>
    </ligand>
</feature>
<keyword evidence="14" id="KW-1208">Phospholipid metabolism</keyword>
<keyword evidence="6 19" id="KW-0812">Transmembrane</keyword>
<keyword evidence="10 19" id="KW-1133">Transmembrane helix</keyword>
<keyword evidence="5" id="KW-0808">Transferase</keyword>
<dbReference type="EMBL" id="SCWB01000001">
    <property type="protein sequence ID" value="TDM13109.1"/>
    <property type="molecule type" value="Genomic_DNA"/>
</dbReference>
<evidence type="ECO:0000256" key="6">
    <source>
        <dbReference type="ARBA" id="ARBA00022692"/>
    </source>
</evidence>
<dbReference type="Gene3D" id="1.10.287.3610">
    <property type="match status" value="1"/>
</dbReference>
<keyword evidence="18" id="KW-0460">Magnesium</keyword>
<comment type="subcellular location">
    <subcellularLocation>
        <location evidence="1">Cell membrane</location>
        <topology evidence="1">Multi-pass membrane protein</topology>
    </subcellularLocation>
</comment>
<keyword evidence="18" id="KW-0479">Metal-binding</keyword>
<reference evidence="20 21" key="1">
    <citation type="submission" date="2019-01" db="EMBL/GenBank/DDBJ databases">
        <title>Draft genome sequences of the type strains of six Macrococcus species.</title>
        <authorList>
            <person name="Mazhar S."/>
            <person name="Altermann E."/>
            <person name="Hill C."/>
            <person name="Mcauliffe O."/>
        </authorList>
    </citation>
    <scope>NUCLEOTIDE SEQUENCE [LARGE SCALE GENOMIC DNA]</scope>
    <source>
        <strain evidence="20 21">CCM4815</strain>
    </source>
</reference>
<evidence type="ECO:0000256" key="16">
    <source>
        <dbReference type="PIRSR" id="PIRSR600829-2"/>
    </source>
</evidence>
<sequence length="115" mass="13146">MKRFIYPLHGLIILLKKDRNFMLHLFAALLVVLMGFIFGLKQVEWLFIVIAVFTVLFMEVINTSVEYVVDLVTTDYHELAKHAKDTASFAVVLASMMSAIIGLIIFIPHILSMFK</sequence>
<keyword evidence="3" id="KW-1003">Cell membrane</keyword>
<evidence type="ECO:0000256" key="1">
    <source>
        <dbReference type="ARBA" id="ARBA00004651"/>
    </source>
</evidence>
<comment type="cofactor">
    <cofactor evidence="18">
        <name>Mg(2+)</name>
        <dbReference type="ChEBI" id="CHEBI:18420"/>
    </cofactor>
    <text evidence="18">Mn(2+), Zn(2+), Cd(2+) and Co(2+) support activity to lesser extents.</text>
</comment>
<name>A0A4R6BX70_9STAP</name>
<evidence type="ECO:0000256" key="10">
    <source>
        <dbReference type="ARBA" id="ARBA00022989"/>
    </source>
</evidence>
<keyword evidence="13" id="KW-0594">Phospholipid biosynthesis</keyword>
<comment type="caution">
    <text evidence="20">The sequence shown here is derived from an EMBL/GenBank/DDBJ whole genome shotgun (WGS) entry which is preliminary data.</text>
</comment>
<evidence type="ECO:0000256" key="5">
    <source>
        <dbReference type="ARBA" id="ARBA00022679"/>
    </source>
</evidence>
<dbReference type="PANTHER" id="PTHR34299:SF1">
    <property type="entry name" value="DIACYLGLYCEROL KINASE"/>
    <property type="match status" value="1"/>
</dbReference>
<evidence type="ECO:0000256" key="19">
    <source>
        <dbReference type="SAM" id="Phobius"/>
    </source>
</evidence>
<evidence type="ECO:0000256" key="18">
    <source>
        <dbReference type="PIRSR" id="PIRSR600829-4"/>
    </source>
</evidence>
<evidence type="ECO:0000256" key="17">
    <source>
        <dbReference type="PIRSR" id="PIRSR600829-3"/>
    </source>
</evidence>
<protein>
    <submittedName>
        <fullName evidence="20">Diacylglycerol kinase family protein</fullName>
    </submittedName>
</protein>
<keyword evidence="8 20" id="KW-0418">Kinase</keyword>
<keyword evidence="9 17" id="KW-0067">ATP-binding</keyword>
<feature type="binding site" evidence="17">
    <location>
        <begin position="84"/>
        <end position="85"/>
    </location>
    <ligand>
        <name>ATP</name>
        <dbReference type="ChEBI" id="CHEBI:30616"/>
    </ligand>
</feature>
<keyword evidence="12 19" id="KW-0472">Membrane</keyword>
<dbReference type="PANTHER" id="PTHR34299">
    <property type="entry name" value="DIACYLGLYCEROL KINASE"/>
    <property type="match status" value="1"/>
</dbReference>
<dbReference type="OrthoDB" id="9789934at2"/>
<evidence type="ECO:0000256" key="9">
    <source>
        <dbReference type="ARBA" id="ARBA00022840"/>
    </source>
</evidence>
<dbReference type="Proteomes" id="UP000294802">
    <property type="component" value="Unassembled WGS sequence"/>
</dbReference>
<feature type="binding site" evidence="17">
    <location>
        <position position="6"/>
    </location>
    <ligand>
        <name>ATP</name>
        <dbReference type="ChEBI" id="CHEBI:30616"/>
    </ligand>
</feature>
<dbReference type="InterPro" id="IPR000829">
    <property type="entry name" value="DAGK"/>
</dbReference>
<evidence type="ECO:0000256" key="15">
    <source>
        <dbReference type="PIRSR" id="PIRSR600829-1"/>
    </source>
</evidence>
<dbReference type="GO" id="GO:0005886">
    <property type="term" value="C:plasma membrane"/>
    <property type="evidence" value="ECO:0007669"/>
    <property type="project" value="UniProtKB-SubCell"/>
</dbReference>
<dbReference type="GO" id="GO:0016301">
    <property type="term" value="F:kinase activity"/>
    <property type="evidence" value="ECO:0007669"/>
    <property type="project" value="UniProtKB-KW"/>
</dbReference>
<dbReference type="GO" id="GO:0005524">
    <property type="term" value="F:ATP binding"/>
    <property type="evidence" value="ECO:0007669"/>
    <property type="project" value="UniProtKB-KW"/>
</dbReference>
<evidence type="ECO:0000256" key="12">
    <source>
        <dbReference type="ARBA" id="ARBA00023136"/>
    </source>
</evidence>
<proteinExistence type="inferred from homology"/>
<gene>
    <name evidence="20" type="ORF">ERX29_00460</name>
</gene>
<feature type="active site" description="Proton acceptor" evidence="15">
    <location>
        <position position="59"/>
    </location>
</feature>
<feature type="transmembrane region" description="Helical" evidence="19">
    <location>
        <begin position="89"/>
        <end position="111"/>
    </location>
</feature>
<comment type="similarity">
    <text evidence="2">Belongs to the bacterial diacylglycerol kinase family.</text>
</comment>
<feature type="transmembrane region" description="Helical" evidence="19">
    <location>
        <begin position="21"/>
        <end position="39"/>
    </location>
</feature>
<feature type="transmembrane region" description="Helical" evidence="19">
    <location>
        <begin position="45"/>
        <end position="69"/>
    </location>
</feature>
<dbReference type="GO" id="GO:0046872">
    <property type="term" value="F:metal ion binding"/>
    <property type="evidence" value="ECO:0007669"/>
    <property type="project" value="UniProtKB-KW"/>
</dbReference>
<dbReference type="Pfam" id="PF01219">
    <property type="entry name" value="DAGK_prokar"/>
    <property type="match status" value="1"/>
</dbReference>
<evidence type="ECO:0000313" key="20">
    <source>
        <dbReference type="EMBL" id="TDM13109.1"/>
    </source>
</evidence>
<evidence type="ECO:0000313" key="21">
    <source>
        <dbReference type="Proteomes" id="UP000294802"/>
    </source>
</evidence>
<evidence type="ECO:0000256" key="2">
    <source>
        <dbReference type="ARBA" id="ARBA00005967"/>
    </source>
</evidence>
<dbReference type="GO" id="GO:0008654">
    <property type="term" value="P:phospholipid biosynthetic process"/>
    <property type="evidence" value="ECO:0007669"/>
    <property type="project" value="UniProtKB-KW"/>
</dbReference>
<keyword evidence="7 17" id="KW-0547">Nucleotide-binding</keyword>
<dbReference type="AlphaFoldDB" id="A0A4R6BX70"/>
<evidence type="ECO:0000256" key="14">
    <source>
        <dbReference type="ARBA" id="ARBA00023264"/>
    </source>
</evidence>
<feature type="binding site" evidence="17">
    <location>
        <position position="66"/>
    </location>
    <ligand>
        <name>ATP</name>
        <dbReference type="ChEBI" id="CHEBI:30616"/>
    </ligand>
</feature>
<evidence type="ECO:0000256" key="13">
    <source>
        <dbReference type="ARBA" id="ARBA00023209"/>
    </source>
</evidence>
<dbReference type="CDD" id="cd14265">
    <property type="entry name" value="UDPK_IM_like"/>
    <property type="match status" value="1"/>
</dbReference>
<dbReference type="RefSeq" id="WP_133442712.1">
    <property type="nucleotide sequence ID" value="NZ_SCWB01000001.1"/>
</dbReference>
<evidence type="ECO:0000256" key="8">
    <source>
        <dbReference type="ARBA" id="ARBA00022777"/>
    </source>
</evidence>
<dbReference type="PROSITE" id="PS01069">
    <property type="entry name" value="DAGK_PROKAR"/>
    <property type="match status" value="1"/>
</dbReference>
<feature type="binding site" evidence="18">
    <location>
        <position position="66"/>
    </location>
    <ligand>
        <name>a divalent metal cation</name>
        <dbReference type="ChEBI" id="CHEBI:60240"/>
    </ligand>
</feature>
<feature type="binding site" evidence="16">
    <location>
        <position position="88"/>
    </location>
    <ligand>
        <name>substrate</name>
    </ligand>
</feature>
<dbReference type="InterPro" id="IPR033717">
    <property type="entry name" value="UDPK"/>
</dbReference>
<keyword evidence="11" id="KW-0443">Lipid metabolism</keyword>
<evidence type="ECO:0000256" key="3">
    <source>
        <dbReference type="ARBA" id="ARBA00022475"/>
    </source>
</evidence>
<accession>A0A4R6BX70</accession>